<organism evidence="2 3">
    <name type="scientific">Tepidiforma thermophila (strain KCTC 52669 / CGMCC 1.13589 / G233)</name>
    <dbReference type="NCBI Taxonomy" id="2761530"/>
    <lineage>
        <taxon>Bacteria</taxon>
        <taxon>Bacillati</taxon>
        <taxon>Chloroflexota</taxon>
        <taxon>Tepidiformia</taxon>
        <taxon>Tepidiformales</taxon>
        <taxon>Tepidiformaceae</taxon>
        <taxon>Tepidiforma</taxon>
    </lineage>
</organism>
<dbReference type="PANTHER" id="PTHR33303:SF2">
    <property type="entry name" value="COA-BINDING DOMAIN-CONTAINING PROTEIN"/>
    <property type="match status" value="1"/>
</dbReference>
<gene>
    <name evidence="2" type="ORF">A9A59_0592</name>
</gene>
<dbReference type="InterPro" id="IPR003781">
    <property type="entry name" value="CoA-bd"/>
</dbReference>
<proteinExistence type="predicted"/>
<keyword evidence="3" id="KW-1185">Reference proteome</keyword>
<reference evidence="2 3" key="1">
    <citation type="submission" date="2017-09" db="EMBL/GenBank/DDBJ databases">
        <title>Sequencing the genomes of two abundant thermophiles in Great Basin hot springs: Thermocrinis jamiesonii and novel Chloroflexi Thermoflexus hugenholtzii.</title>
        <authorList>
            <person name="Hedlund B."/>
        </authorList>
    </citation>
    <scope>NUCLEOTIDE SEQUENCE [LARGE SCALE GENOMIC DNA]</scope>
    <source>
        <strain evidence="2 3">G233</strain>
    </source>
</reference>
<evidence type="ECO:0000259" key="1">
    <source>
        <dbReference type="SMART" id="SM00881"/>
    </source>
</evidence>
<dbReference type="AlphaFoldDB" id="A0A2A9HBP9"/>
<dbReference type="RefSeq" id="WP_098502854.1">
    <property type="nucleotide sequence ID" value="NZ_PDJQ01000001.1"/>
</dbReference>
<dbReference type="EMBL" id="PDJQ01000001">
    <property type="protein sequence ID" value="PFG73397.1"/>
    <property type="molecule type" value="Genomic_DNA"/>
</dbReference>
<feature type="domain" description="CoA-binding" evidence="1">
    <location>
        <begin position="13"/>
        <end position="108"/>
    </location>
</feature>
<evidence type="ECO:0000313" key="3">
    <source>
        <dbReference type="Proteomes" id="UP000223071"/>
    </source>
</evidence>
<dbReference type="Proteomes" id="UP000223071">
    <property type="component" value="Unassembled WGS sequence"/>
</dbReference>
<sequence length="148" mass="15867">MTAAADQAAIDLLMNAKTIAVVGLDSRTDRPAYRIASYLKENGYRVIPVHRGRFPADEILGERAYASLRDIPGPVDLVDVFVRPADTDEVIDDAIAIGAKCVWLQEGITNDAGIERARAAGLAAIQDRCAKVVHQQQAARRAGENAAG</sequence>
<accession>A0A2A9HBP9</accession>
<protein>
    <recommendedName>
        <fullName evidence="1">CoA-binding domain-containing protein</fullName>
    </recommendedName>
</protein>
<dbReference type="InterPro" id="IPR036291">
    <property type="entry name" value="NAD(P)-bd_dom_sf"/>
</dbReference>
<evidence type="ECO:0000313" key="2">
    <source>
        <dbReference type="EMBL" id="PFG73397.1"/>
    </source>
</evidence>
<comment type="caution">
    <text evidence="2">The sequence shown here is derived from an EMBL/GenBank/DDBJ whole genome shotgun (WGS) entry which is preliminary data.</text>
</comment>
<dbReference type="SUPFAM" id="SSF51735">
    <property type="entry name" value="NAD(P)-binding Rossmann-fold domains"/>
    <property type="match status" value="1"/>
</dbReference>
<dbReference type="SMART" id="SM00881">
    <property type="entry name" value="CoA_binding"/>
    <property type="match status" value="1"/>
</dbReference>
<dbReference type="Pfam" id="PF13380">
    <property type="entry name" value="CoA_binding_2"/>
    <property type="match status" value="1"/>
</dbReference>
<dbReference type="PANTHER" id="PTHR33303">
    <property type="entry name" value="CYTOPLASMIC PROTEIN-RELATED"/>
    <property type="match status" value="1"/>
</dbReference>
<dbReference type="Gene3D" id="3.40.50.720">
    <property type="entry name" value="NAD(P)-binding Rossmann-like Domain"/>
    <property type="match status" value="1"/>
</dbReference>
<name>A0A2A9HBP9_TEPT2</name>